<dbReference type="EMBL" id="FRAE01000005">
    <property type="protein sequence ID" value="SHJ48869.1"/>
    <property type="molecule type" value="Genomic_DNA"/>
</dbReference>
<reference evidence="5" key="1">
    <citation type="submission" date="2016-11" db="EMBL/GenBank/DDBJ databases">
        <authorList>
            <person name="Varghese N."/>
            <person name="Submissions S."/>
        </authorList>
    </citation>
    <scope>NUCLEOTIDE SEQUENCE [LARGE SCALE GENOMIC DNA]</scope>
    <source>
        <strain evidence="5">DSM 15518</strain>
    </source>
</reference>
<dbReference type="RefSeq" id="WP_072886518.1">
    <property type="nucleotide sequence ID" value="NZ_FRAE01000005.1"/>
</dbReference>
<evidence type="ECO:0000256" key="2">
    <source>
        <dbReference type="RuleBase" id="RU003476"/>
    </source>
</evidence>
<dbReference type="InterPro" id="IPR015797">
    <property type="entry name" value="NUDIX_hydrolase-like_dom_sf"/>
</dbReference>
<organism evidence="4 5">
    <name type="scientific">Tepidibacter formicigenes DSM 15518</name>
    <dbReference type="NCBI Taxonomy" id="1123349"/>
    <lineage>
        <taxon>Bacteria</taxon>
        <taxon>Bacillati</taxon>
        <taxon>Bacillota</taxon>
        <taxon>Clostridia</taxon>
        <taxon>Peptostreptococcales</taxon>
        <taxon>Peptostreptococcaceae</taxon>
        <taxon>Tepidibacter</taxon>
    </lineage>
</organism>
<dbReference type="CDD" id="cd03673">
    <property type="entry name" value="NUDIX_Ap6A_hydrolase"/>
    <property type="match status" value="1"/>
</dbReference>
<feature type="domain" description="Nudix hydrolase" evidence="3">
    <location>
        <begin position="2"/>
        <end position="135"/>
    </location>
</feature>
<evidence type="ECO:0000256" key="1">
    <source>
        <dbReference type="ARBA" id="ARBA00022801"/>
    </source>
</evidence>
<evidence type="ECO:0000313" key="4">
    <source>
        <dbReference type="EMBL" id="SHJ48869.1"/>
    </source>
</evidence>
<dbReference type="InterPro" id="IPR020084">
    <property type="entry name" value="NUDIX_hydrolase_CS"/>
</dbReference>
<dbReference type="Gene3D" id="3.90.79.10">
    <property type="entry name" value="Nucleoside Triphosphate Pyrophosphohydrolase"/>
    <property type="match status" value="1"/>
</dbReference>
<comment type="similarity">
    <text evidence="2">Belongs to the Nudix hydrolase family.</text>
</comment>
<dbReference type="InterPro" id="IPR051325">
    <property type="entry name" value="Nudix_hydrolase_domain"/>
</dbReference>
<protein>
    <submittedName>
        <fullName evidence="4">NUDIX domain-containing protein</fullName>
    </submittedName>
</protein>
<dbReference type="STRING" id="1123349.SAMN02744037_00171"/>
<dbReference type="GO" id="GO:0006754">
    <property type="term" value="P:ATP biosynthetic process"/>
    <property type="evidence" value="ECO:0007669"/>
    <property type="project" value="TreeGrafter"/>
</dbReference>
<accession>A0A1M6JQ47</accession>
<dbReference type="PROSITE" id="PS00893">
    <property type="entry name" value="NUDIX_BOX"/>
    <property type="match status" value="1"/>
</dbReference>
<dbReference type="Proteomes" id="UP000242497">
    <property type="component" value="Unassembled WGS sequence"/>
</dbReference>
<gene>
    <name evidence="4" type="ORF">SAMN02744037_00171</name>
</gene>
<evidence type="ECO:0000259" key="3">
    <source>
        <dbReference type="PROSITE" id="PS51462"/>
    </source>
</evidence>
<proteinExistence type="inferred from homology"/>
<dbReference type="PRINTS" id="PR00502">
    <property type="entry name" value="NUDIXFAMILY"/>
</dbReference>
<sequence length="140" mass="16187">MREEISAGGVVLFGNTILLLRKYNGDWVLPKGKVEEGEEKDEAALREVLEEAGVKGDILKYLGEIHYTFKENWDESKTVHKTVFWYLMKSKSMNTIPQKEEGFIDAKFIHINRVVDLARYDDEKEIIKVALQEIKKLSLV</sequence>
<dbReference type="PROSITE" id="PS51462">
    <property type="entry name" value="NUDIX"/>
    <property type="match status" value="1"/>
</dbReference>
<keyword evidence="5" id="KW-1185">Reference proteome</keyword>
<dbReference type="InterPro" id="IPR000086">
    <property type="entry name" value="NUDIX_hydrolase_dom"/>
</dbReference>
<dbReference type="Pfam" id="PF00293">
    <property type="entry name" value="NUDIX"/>
    <property type="match status" value="1"/>
</dbReference>
<dbReference type="GO" id="GO:0006167">
    <property type="term" value="P:AMP biosynthetic process"/>
    <property type="evidence" value="ECO:0007669"/>
    <property type="project" value="TreeGrafter"/>
</dbReference>
<dbReference type="InterPro" id="IPR020476">
    <property type="entry name" value="Nudix_hydrolase"/>
</dbReference>
<dbReference type="OrthoDB" id="9816289at2"/>
<dbReference type="PANTHER" id="PTHR21340:SF0">
    <property type="entry name" value="BIS(5'-NUCLEOSYL)-TETRAPHOSPHATASE [ASYMMETRICAL]"/>
    <property type="match status" value="1"/>
</dbReference>
<dbReference type="GO" id="GO:0004081">
    <property type="term" value="F:bis(5'-nucleosyl)-tetraphosphatase (asymmetrical) activity"/>
    <property type="evidence" value="ECO:0007669"/>
    <property type="project" value="TreeGrafter"/>
</dbReference>
<dbReference type="SUPFAM" id="SSF55811">
    <property type="entry name" value="Nudix"/>
    <property type="match status" value="1"/>
</dbReference>
<name>A0A1M6JQ47_9FIRM</name>
<evidence type="ECO:0000313" key="5">
    <source>
        <dbReference type="Proteomes" id="UP000242497"/>
    </source>
</evidence>
<keyword evidence="1 2" id="KW-0378">Hydrolase</keyword>
<dbReference type="PANTHER" id="PTHR21340">
    <property type="entry name" value="DIADENOSINE 5,5-P1,P4-TETRAPHOSPHATE PYROPHOSPHOHYDROLASE MUTT"/>
    <property type="match status" value="1"/>
</dbReference>
<dbReference type="AlphaFoldDB" id="A0A1M6JQ47"/>